<dbReference type="VEuPathDB" id="VectorBase:GPAI002914"/>
<accession>A0A1A9Z3M9</accession>
<dbReference type="Pfam" id="PF00721">
    <property type="entry name" value="TMV_coat"/>
    <property type="match status" value="1"/>
</dbReference>
<reference evidence="2" key="1">
    <citation type="submission" date="2014-03" db="EMBL/GenBank/DDBJ databases">
        <authorList>
            <person name="Aksoy S."/>
            <person name="Warren W."/>
            <person name="Wilson R.K."/>
        </authorList>
    </citation>
    <scope>NUCLEOTIDE SEQUENCE [LARGE SCALE GENOMIC DNA]</scope>
    <source>
        <strain evidence="2">IAEA</strain>
    </source>
</reference>
<dbReference type="SUPFAM" id="SSF47195">
    <property type="entry name" value="TMV-like viral coat proteins"/>
    <property type="match status" value="1"/>
</dbReference>
<dbReference type="Gene3D" id="1.20.120.70">
    <property type="entry name" value="Tobacco mosaic virus-like, coat protein"/>
    <property type="match status" value="1"/>
</dbReference>
<dbReference type="AlphaFoldDB" id="A0A1A9Z3M9"/>
<dbReference type="InterPro" id="IPR001337">
    <property type="entry name" value="TMV-like_coat"/>
</dbReference>
<proteinExistence type="predicted"/>
<organism evidence="1 2">
    <name type="scientific">Glossina pallidipes</name>
    <name type="common">Tsetse fly</name>
    <dbReference type="NCBI Taxonomy" id="7398"/>
    <lineage>
        <taxon>Eukaryota</taxon>
        <taxon>Metazoa</taxon>
        <taxon>Ecdysozoa</taxon>
        <taxon>Arthropoda</taxon>
        <taxon>Hexapoda</taxon>
        <taxon>Insecta</taxon>
        <taxon>Pterygota</taxon>
        <taxon>Neoptera</taxon>
        <taxon>Endopterygota</taxon>
        <taxon>Diptera</taxon>
        <taxon>Brachycera</taxon>
        <taxon>Muscomorpha</taxon>
        <taxon>Hippoboscoidea</taxon>
        <taxon>Glossinidae</taxon>
        <taxon>Glossina</taxon>
    </lineage>
</organism>
<name>A0A1A9Z3M9_GLOPL</name>
<dbReference type="EnsemblMetazoa" id="GPAI002914-RA">
    <property type="protein sequence ID" value="GPAI002914-PA"/>
    <property type="gene ID" value="GPAI002914"/>
</dbReference>
<dbReference type="InterPro" id="IPR036417">
    <property type="entry name" value="TMV-like_coat_sf"/>
</dbReference>
<reference evidence="1" key="2">
    <citation type="submission" date="2020-05" db="UniProtKB">
        <authorList>
            <consortium name="EnsemblMetazoa"/>
        </authorList>
    </citation>
    <scope>IDENTIFICATION</scope>
    <source>
        <strain evidence="1">IAEA</strain>
    </source>
</reference>
<protein>
    <submittedName>
        <fullName evidence="1">Uncharacterized protein</fullName>
    </submittedName>
</protein>
<dbReference type="GO" id="GO:0005198">
    <property type="term" value="F:structural molecule activity"/>
    <property type="evidence" value="ECO:0007669"/>
    <property type="project" value="InterPro"/>
</dbReference>
<dbReference type="Proteomes" id="UP000092445">
    <property type="component" value="Unassembled WGS sequence"/>
</dbReference>
<evidence type="ECO:0000313" key="2">
    <source>
        <dbReference type="Proteomes" id="UP000092445"/>
    </source>
</evidence>
<evidence type="ECO:0000313" key="1">
    <source>
        <dbReference type="EnsemblMetazoa" id="GPAI002914-PA"/>
    </source>
</evidence>
<sequence length="158" mass="18640">MSYGNSWTAKAEITKYWTFTRLEDLLETARIYERQILSSPLAFTSTPFRELLLCRKWQIVNKTERFPQDGLYVIISHGTIAQLYDNVVVPGIGLRDKDVDENLRRHQTEIFKECYRHLRTLTATLVTPPPPETDNFIFSRESFEKFYGLQWTEKNISQ</sequence>
<keyword evidence="2" id="KW-1185">Reference proteome</keyword>